<dbReference type="AlphaFoldDB" id="A0A2S6F9K5"/>
<sequence>MNLGNRMDTSSYKLPVNMIRQYCFCPRIVYYHMVIGLKVAYPGWVQYGEEYQHKQQILDKRRTLSKFKPISEQAILRQNTMLEHPSYPFYGICDGIIEDELEIIPIELKSFASKISLGQKMQLTAYGMLSELIFEKSCTRGYIITGEKAKAKLIKIDEKSKFKVLEIYAKIKKIFDTETLPYSTANGLQCIQCEFLNHCNDRF</sequence>
<evidence type="ECO:0000256" key="13">
    <source>
        <dbReference type="RuleBase" id="RU365022"/>
    </source>
</evidence>
<dbReference type="InterPro" id="IPR011604">
    <property type="entry name" value="PDDEXK-like_dom_sf"/>
</dbReference>
<keyword evidence="6 13" id="KW-0479">Metal-binding</keyword>
<dbReference type="EMBL" id="PQWY01000001">
    <property type="protein sequence ID" value="PPK34143.1"/>
    <property type="molecule type" value="Genomic_DNA"/>
</dbReference>
<evidence type="ECO:0000256" key="5">
    <source>
        <dbReference type="ARBA" id="ARBA00022722"/>
    </source>
</evidence>
<evidence type="ECO:0000256" key="7">
    <source>
        <dbReference type="ARBA" id="ARBA00022801"/>
    </source>
</evidence>
<keyword evidence="5 13" id="KW-0540">Nuclease</keyword>
<dbReference type="NCBIfam" id="TIGR00372">
    <property type="entry name" value="cas4"/>
    <property type="match status" value="1"/>
</dbReference>
<evidence type="ECO:0000256" key="3">
    <source>
        <dbReference type="ARBA" id="ARBA00012768"/>
    </source>
</evidence>
<evidence type="ECO:0000256" key="12">
    <source>
        <dbReference type="ARBA" id="ARBA00023211"/>
    </source>
</evidence>
<dbReference type="GO" id="GO:0004527">
    <property type="term" value="F:exonuclease activity"/>
    <property type="evidence" value="ECO:0007669"/>
    <property type="project" value="UniProtKB-KW"/>
</dbReference>
<proteinExistence type="inferred from homology"/>
<reference evidence="14 15" key="1">
    <citation type="submission" date="2018-02" db="EMBL/GenBank/DDBJ databases">
        <title>Draft genome sequences of four Legionella pneumophila clinical strains isolated in Ontario.</title>
        <authorList>
            <person name="Fortuna A."/>
            <person name="Ramnarine R."/>
            <person name="Li A."/>
            <person name="Frantz C."/>
            <person name="Mallo G."/>
        </authorList>
    </citation>
    <scope>NUCLEOTIDE SEQUENCE [LARGE SCALE GENOMIC DNA]</scope>
    <source>
        <strain evidence="14 15">LG61</strain>
    </source>
</reference>
<comment type="function">
    <text evidence="13">CRISPR (clustered regularly interspaced short palindromic repeat) is an adaptive immune system that provides protection against mobile genetic elements (viruses, transposable elements and conjugative plasmids). CRISPR clusters contain sequences complementary to antecedent mobile elements and target invading nucleic acids. CRISPR clusters are transcribed and processed into CRISPR RNA (crRNA).</text>
</comment>
<dbReference type="InterPro" id="IPR022765">
    <property type="entry name" value="Dna2/Cas4_DUF83"/>
</dbReference>
<gene>
    <name evidence="14" type="primary">cas4</name>
    <name evidence="14" type="ORF">C3928_01260</name>
</gene>
<name>A0A2S6F9K5_LEGPN</name>
<comment type="cofactor">
    <cofactor evidence="1">
        <name>[4Fe-4S] cluster</name>
        <dbReference type="ChEBI" id="CHEBI:49883"/>
    </cofactor>
</comment>
<keyword evidence="12 13" id="KW-0464">Manganese</keyword>
<dbReference type="Gene3D" id="3.90.320.10">
    <property type="match status" value="1"/>
</dbReference>
<protein>
    <recommendedName>
        <fullName evidence="4 13">CRISPR-associated exonuclease Cas4</fullName>
        <ecNumber evidence="3 13">3.1.12.1</ecNumber>
    </recommendedName>
</protein>
<evidence type="ECO:0000256" key="2">
    <source>
        <dbReference type="ARBA" id="ARBA00009189"/>
    </source>
</evidence>
<dbReference type="InterPro" id="IPR051827">
    <property type="entry name" value="Cas4_exonuclease"/>
</dbReference>
<keyword evidence="9 13" id="KW-0408">Iron</keyword>
<keyword evidence="11 13" id="KW-0051">Antiviral defense</keyword>
<comment type="cofactor">
    <cofactor evidence="13">
        <name>Mg(2+)</name>
        <dbReference type="ChEBI" id="CHEBI:18420"/>
    </cofactor>
    <cofactor evidence="13">
        <name>Mn(2+)</name>
        <dbReference type="ChEBI" id="CHEBI:29035"/>
    </cofactor>
    <text evidence="13">Mg(2+) or Mn(2+) required for ssDNA cleavage activity.</text>
</comment>
<evidence type="ECO:0000256" key="8">
    <source>
        <dbReference type="ARBA" id="ARBA00022839"/>
    </source>
</evidence>
<dbReference type="Proteomes" id="UP000239239">
    <property type="component" value="Unassembled WGS sequence"/>
</dbReference>
<evidence type="ECO:0000256" key="6">
    <source>
        <dbReference type="ARBA" id="ARBA00022723"/>
    </source>
</evidence>
<evidence type="ECO:0000256" key="1">
    <source>
        <dbReference type="ARBA" id="ARBA00001966"/>
    </source>
</evidence>
<dbReference type="PANTHER" id="PTHR36531:SF6">
    <property type="entry name" value="DNA REPLICATION ATP-DEPENDENT HELICASE_NUCLEASE DNA2"/>
    <property type="match status" value="1"/>
</dbReference>
<evidence type="ECO:0000313" key="14">
    <source>
        <dbReference type="EMBL" id="PPK34143.1"/>
    </source>
</evidence>
<dbReference type="OrthoDB" id="9803119at2"/>
<evidence type="ECO:0000256" key="10">
    <source>
        <dbReference type="ARBA" id="ARBA00023014"/>
    </source>
</evidence>
<dbReference type="GO" id="GO:0051536">
    <property type="term" value="F:iron-sulfur cluster binding"/>
    <property type="evidence" value="ECO:0007669"/>
    <property type="project" value="UniProtKB-KW"/>
</dbReference>
<keyword evidence="7 13" id="KW-0378">Hydrolase</keyword>
<accession>A0A2S6F9K5</accession>
<comment type="caution">
    <text evidence="14">The sequence shown here is derived from an EMBL/GenBank/DDBJ whole genome shotgun (WGS) entry which is preliminary data.</text>
</comment>
<organism evidence="14 15">
    <name type="scientific">Legionella pneumophila</name>
    <dbReference type="NCBI Taxonomy" id="446"/>
    <lineage>
        <taxon>Bacteria</taxon>
        <taxon>Pseudomonadati</taxon>
        <taxon>Pseudomonadota</taxon>
        <taxon>Gammaproteobacteria</taxon>
        <taxon>Legionellales</taxon>
        <taxon>Legionellaceae</taxon>
        <taxon>Legionella</taxon>
    </lineage>
</organism>
<comment type="cofactor">
    <cofactor evidence="13">
        <name>iron-sulfur cluster</name>
        <dbReference type="ChEBI" id="CHEBI:30408"/>
    </cofactor>
</comment>
<keyword evidence="8 13" id="KW-0269">Exonuclease</keyword>
<dbReference type="EC" id="3.1.12.1" evidence="3 13"/>
<dbReference type="GO" id="GO:0046872">
    <property type="term" value="F:metal ion binding"/>
    <property type="evidence" value="ECO:0007669"/>
    <property type="project" value="UniProtKB-KW"/>
</dbReference>
<dbReference type="GO" id="GO:0051607">
    <property type="term" value="P:defense response to virus"/>
    <property type="evidence" value="ECO:0007669"/>
    <property type="project" value="UniProtKB-KW"/>
</dbReference>
<evidence type="ECO:0000256" key="9">
    <source>
        <dbReference type="ARBA" id="ARBA00023004"/>
    </source>
</evidence>
<evidence type="ECO:0000313" key="15">
    <source>
        <dbReference type="Proteomes" id="UP000239239"/>
    </source>
</evidence>
<dbReference type="InterPro" id="IPR013343">
    <property type="entry name" value="CRISPR-assoc_prot_Cas4"/>
</dbReference>
<comment type="similarity">
    <text evidence="2 13">Belongs to the CRISPR-associated exonuclease Cas4 family.</text>
</comment>
<evidence type="ECO:0000256" key="11">
    <source>
        <dbReference type="ARBA" id="ARBA00023118"/>
    </source>
</evidence>
<dbReference type="PANTHER" id="PTHR36531">
    <property type="entry name" value="CRISPR-ASSOCIATED EXONUCLEASE CAS4"/>
    <property type="match status" value="1"/>
</dbReference>
<keyword evidence="10 13" id="KW-0411">Iron-sulfur</keyword>
<evidence type="ECO:0000256" key="4">
    <source>
        <dbReference type="ARBA" id="ARBA00020049"/>
    </source>
</evidence>
<dbReference type="Pfam" id="PF01930">
    <property type="entry name" value="Cas_Cas4"/>
    <property type="match status" value="1"/>
</dbReference>